<dbReference type="AlphaFoldDB" id="A0A4U9V1N1"/>
<sequence>MPTGPAPFPVASTDFRHNVKKCSEILYTIVSHLQEKPTSQKDAVKHGRGERWGAQEVIRWSVPAKKIITSAENTIREVTNYFDPIELFDKSTRSLPRSQLISFNKATANIRELCLTLKEMSLPLQDQAIHLQRTARQLNNAITLAKNQGIKALVNVDTPENAVLVELLMLTHDTPQAQLIQAIQAARERGTASAKCPATPQLPQSAVSTETEKVFHLFIQEFISTLQLAARQLNQTLQLAENDLQQQSVTDSLNRVIRITGKMQNDLRYQLESSTGVSLDSGRERLNEQKNIFLRTLHPVTCITGKNHTQYPVLTHNADQVRINKVRFSEIHRSILPMLNQVEKVRVANRMLEMALSTSGKKNDSGYQALNTAIQKCRGLDLNDIRNTGVYTVQVLGLKDIVVYQRGDIDANHSTTLGKVIRRLSGELQETAERLQIAAGSAAWSADENKQKLKLEVTRMTKQLETIKAEIKNVVWAATGIRLHNNPREGMIAKDAGEWLAVIRKEWDGKYTKQEINKEIENIIRCISKEFASEDDPEGQLFNTRIMLALKDAEGEGIAWPLTAEAHLGGTKANKAYIQAWAEKRLTYGMLYNLLIHGSIAAMFSVHKSLRGSPLRLLNLLLTPIRLEMTRHAMEKVRPGNPRPSALIAEYESREKFQAAVRLISMLSPQFPKTVVAIGITATGILEGGGYRDEFLKRAVSRLPGDLFWVGGFVGWGAGVQACRDIPLMGK</sequence>
<feature type="coiled-coil region" evidence="1">
    <location>
        <begin position="223"/>
        <end position="250"/>
    </location>
</feature>
<evidence type="ECO:0000256" key="1">
    <source>
        <dbReference type="SAM" id="Coils"/>
    </source>
</evidence>
<dbReference type="EMBL" id="CABEEZ010000096">
    <property type="protein sequence ID" value="VTR39427.1"/>
    <property type="molecule type" value="Genomic_DNA"/>
</dbReference>
<proteinExistence type="predicted"/>
<keyword evidence="1" id="KW-0175">Coiled coil</keyword>
<name>A0A4U9V1N1_SERFO</name>
<evidence type="ECO:0000313" key="2">
    <source>
        <dbReference type="EMBL" id="VTR39427.1"/>
    </source>
</evidence>
<organism evidence="2">
    <name type="scientific">Serratia fonticola</name>
    <dbReference type="NCBI Taxonomy" id="47917"/>
    <lineage>
        <taxon>Bacteria</taxon>
        <taxon>Pseudomonadati</taxon>
        <taxon>Pseudomonadota</taxon>
        <taxon>Gammaproteobacteria</taxon>
        <taxon>Enterobacterales</taxon>
        <taxon>Yersiniaceae</taxon>
        <taxon>Serratia</taxon>
    </lineage>
</organism>
<gene>
    <name evidence="2" type="ORF">NCTC12965_04372</name>
</gene>
<reference evidence="2" key="1">
    <citation type="submission" date="2019-05" db="EMBL/GenBank/DDBJ databases">
        <authorList>
            <consortium name="Pathogen Informatics"/>
        </authorList>
    </citation>
    <scope>NUCLEOTIDE SEQUENCE [LARGE SCALE GENOMIC DNA]</scope>
    <source>
        <strain evidence="2">NCTC12965</strain>
    </source>
</reference>
<protein>
    <submittedName>
        <fullName evidence="2">Uncharacterized protein</fullName>
    </submittedName>
</protein>
<accession>A0A4U9V1N1</accession>